<evidence type="ECO:0000313" key="1">
    <source>
        <dbReference type="EMBL" id="TCO59231.1"/>
    </source>
</evidence>
<sequence>MPHDQATARILDVLPQVEADPRVQAVFITPATGFQWARMEESARSLGGLWVPWRQALEMPFDLVLAACHWGIQDLSGPVLLMPHGVGLVRSRISPWDDQAPHDLYPGNLMRGNEVIPSRLALAHDGELAALAESCPQAMPQAIVAGDPCFDRMLASQPYRQLYREALGVRDGQRLVVVSTTWSPHSLFGTDPGIFARLTAELPGKDYRVVGVLHPFIWRGHSRRQVLAWLAKPRTAGLHLVPPEEGWRAAVVGADLVMGDHGSVTMYGAGLDRPILMNTRSLADVRPGSPADILAQLAAPLHVDRPLLPQVERAIASHVPQRYARIAEMITSRPGQSATILRQTIYRLLNLPEPSHDVPVSAVPLPRLTP</sequence>
<gene>
    <name evidence="1" type="ORF">EV192_10472</name>
</gene>
<evidence type="ECO:0000313" key="2">
    <source>
        <dbReference type="Proteomes" id="UP000295680"/>
    </source>
</evidence>
<comment type="caution">
    <text evidence="1">The sequence shown here is derived from an EMBL/GenBank/DDBJ whole genome shotgun (WGS) entry which is preliminary data.</text>
</comment>
<reference evidence="1 2" key="1">
    <citation type="submission" date="2019-03" db="EMBL/GenBank/DDBJ databases">
        <title>Genomic Encyclopedia of Type Strains, Phase IV (KMG-IV): sequencing the most valuable type-strain genomes for metagenomic binning, comparative biology and taxonomic classification.</title>
        <authorList>
            <person name="Goeker M."/>
        </authorList>
    </citation>
    <scope>NUCLEOTIDE SEQUENCE [LARGE SCALE GENOMIC DNA]</scope>
    <source>
        <strain evidence="1 2">DSM 45934</strain>
    </source>
</reference>
<name>A0A4R2JHC0_9PSEU</name>
<dbReference type="AlphaFoldDB" id="A0A4R2JHC0"/>
<evidence type="ECO:0008006" key="3">
    <source>
        <dbReference type="Google" id="ProtNLM"/>
    </source>
</evidence>
<organism evidence="1 2">
    <name type="scientific">Actinocrispum wychmicini</name>
    <dbReference type="NCBI Taxonomy" id="1213861"/>
    <lineage>
        <taxon>Bacteria</taxon>
        <taxon>Bacillati</taxon>
        <taxon>Actinomycetota</taxon>
        <taxon>Actinomycetes</taxon>
        <taxon>Pseudonocardiales</taxon>
        <taxon>Pseudonocardiaceae</taxon>
        <taxon>Actinocrispum</taxon>
    </lineage>
</organism>
<dbReference type="EMBL" id="SLWS01000004">
    <property type="protein sequence ID" value="TCO59231.1"/>
    <property type="molecule type" value="Genomic_DNA"/>
</dbReference>
<protein>
    <recommendedName>
        <fullName evidence="3">CDP-glycerol:poly(Glycerophosphate) glycerophosphotransferase</fullName>
    </recommendedName>
</protein>
<accession>A0A4R2JHC0</accession>
<dbReference type="Proteomes" id="UP000295680">
    <property type="component" value="Unassembled WGS sequence"/>
</dbReference>
<keyword evidence="2" id="KW-1185">Reference proteome</keyword>
<proteinExistence type="predicted"/>